<name>A0ABP0TG09_9BRYO</name>
<accession>A0ABP0TG09</accession>
<sequence length="82" mass="9362">MEQQDNTIESLLTQVEELHLSQKEEMIGIKGRINNLEILSRRQEKSSNGRLVHECLGCPWRSIKQCQGGSLVLGLTPRTFRV</sequence>
<organism evidence="1 2">
    <name type="scientific">Sphagnum troendelagicum</name>
    <dbReference type="NCBI Taxonomy" id="128251"/>
    <lineage>
        <taxon>Eukaryota</taxon>
        <taxon>Viridiplantae</taxon>
        <taxon>Streptophyta</taxon>
        <taxon>Embryophyta</taxon>
        <taxon>Bryophyta</taxon>
        <taxon>Sphagnophytina</taxon>
        <taxon>Sphagnopsida</taxon>
        <taxon>Sphagnales</taxon>
        <taxon>Sphagnaceae</taxon>
        <taxon>Sphagnum</taxon>
    </lineage>
</organism>
<proteinExistence type="predicted"/>
<dbReference type="Proteomes" id="UP001497512">
    <property type="component" value="Chromosome 11"/>
</dbReference>
<reference evidence="1" key="1">
    <citation type="submission" date="2024-02" db="EMBL/GenBank/DDBJ databases">
        <authorList>
            <consortium name="ELIXIR-Norway"/>
            <consortium name="Elixir Norway"/>
        </authorList>
    </citation>
    <scope>NUCLEOTIDE SEQUENCE</scope>
</reference>
<dbReference type="EMBL" id="OZ019903">
    <property type="protein sequence ID" value="CAK9195685.1"/>
    <property type="molecule type" value="Genomic_DNA"/>
</dbReference>
<evidence type="ECO:0000313" key="2">
    <source>
        <dbReference type="Proteomes" id="UP001497512"/>
    </source>
</evidence>
<protein>
    <submittedName>
        <fullName evidence="1">Uncharacterized protein</fullName>
    </submittedName>
</protein>
<evidence type="ECO:0000313" key="1">
    <source>
        <dbReference type="EMBL" id="CAK9195685.1"/>
    </source>
</evidence>
<keyword evidence="2" id="KW-1185">Reference proteome</keyword>
<gene>
    <name evidence="1" type="ORF">CSSPTR1EN2_LOCUS3075</name>
</gene>